<feature type="domain" description="MAM" evidence="6">
    <location>
        <begin position="3525"/>
        <end position="3680"/>
    </location>
</feature>
<feature type="domain" description="MAM" evidence="6">
    <location>
        <begin position="2753"/>
        <end position="2936"/>
    </location>
</feature>
<evidence type="ECO:0000313" key="7">
    <source>
        <dbReference type="EMBL" id="OQV11949.1"/>
    </source>
</evidence>
<dbReference type="SUPFAM" id="SSF57424">
    <property type="entry name" value="LDL receptor-like module"/>
    <property type="match status" value="1"/>
</dbReference>
<feature type="domain" description="MAM" evidence="6">
    <location>
        <begin position="2412"/>
        <end position="2579"/>
    </location>
</feature>
<feature type="domain" description="MAM" evidence="6">
    <location>
        <begin position="2961"/>
        <end position="3138"/>
    </location>
</feature>
<dbReference type="GO" id="GO:0016020">
    <property type="term" value="C:membrane"/>
    <property type="evidence" value="ECO:0007669"/>
    <property type="project" value="InterPro"/>
</dbReference>
<feature type="disulfide bond" evidence="2">
    <location>
        <begin position="3708"/>
        <end position="3723"/>
    </location>
</feature>
<keyword evidence="4" id="KW-0472">Membrane</keyword>
<feature type="domain" description="MAM" evidence="6">
    <location>
        <begin position="3317"/>
        <end position="3489"/>
    </location>
</feature>
<feature type="domain" description="MAM" evidence="6">
    <location>
        <begin position="589"/>
        <end position="764"/>
    </location>
</feature>
<feature type="transmembrane region" description="Helical" evidence="4">
    <location>
        <begin position="3988"/>
        <end position="4010"/>
    </location>
</feature>
<evidence type="ECO:0000259" key="6">
    <source>
        <dbReference type="PROSITE" id="PS50060"/>
    </source>
</evidence>
<dbReference type="Gene3D" id="2.60.120.200">
    <property type="match status" value="20"/>
</dbReference>
<dbReference type="CDD" id="cd06263">
    <property type="entry name" value="MAM"/>
    <property type="match status" value="11"/>
</dbReference>
<dbReference type="PROSITE" id="PS50060">
    <property type="entry name" value="MAM_2"/>
    <property type="match status" value="20"/>
</dbReference>
<dbReference type="Gene3D" id="4.10.400.10">
    <property type="entry name" value="Low-density Lipoprotein Receptor"/>
    <property type="match status" value="1"/>
</dbReference>
<dbReference type="InterPro" id="IPR036055">
    <property type="entry name" value="LDL_receptor-like_sf"/>
</dbReference>
<feature type="domain" description="MAM" evidence="6">
    <location>
        <begin position="1680"/>
        <end position="1849"/>
    </location>
</feature>
<feature type="region of interest" description="Disordered" evidence="3">
    <location>
        <begin position="3896"/>
        <end position="3945"/>
    </location>
</feature>
<evidence type="ECO:0000256" key="3">
    <source>
        <dbReference type="SAM" id="MobiDB-lite"/>
    </source>
</evidence>
<dbReference type="EMBL" id="MTYJ01000157">
    <property type="protein sequence ID" value="OQV11949.1"/>
    <property type="molecule type" value="Genomic_DNA"/>
</dbReference>
<feature type="domain" description="MAM" evidence="6">
    <location>
        <begin position="3141"/>
        <end position="3315"/>
    </location>
</feature>
<evidence type="ECO:0000256" key="4">
    <source>
        <dbReference type="SAM" id="Phobius"/>
    </source>
</evidence>
<feature type="domain" description="MAM" evidence="6">
    <location>
        <begin position="3729"/>
        <end position="3894"/>
    </location>
</feature>
<feature type="domain" description="MAM" evidence="6">
    <location>
        <begin position="29"/>
        <end position="199"/>
    </location>
</feature>
<keyword evidence="1 2" id="KW-1015">Disulfide bond</keyword>
<evidence type="ECO:0000256" key="1">
    <source>
        <dbReference type="ARBA" id="ARBA00023157"/>
    </source>
</evidence>
<keyword evidence="8" id="KW-1185">Reference proteome</keyword>
<feature type="compositionally biased region" description="Pro residues" evidence="3">
    <location>
        <begin position="3930"/>
        <end position="3939"/>
    </location>
</feature>
<comment type="caution">
    <text evidence="2">Lacks conserved residue(s) required for the propagation of feature annotation.</text>
</comment>
<keyword evidence="4" id="KW-1133">Transmembrane helix</keyword>
<sequence>MASIEFLLFFCTIAVGTTVFPTVSATLIFNATFTDGFNGFVNVPGNDKDWRRITKYNGGDTGASASLPDRPNENGNYFLAMRMINKLPDEVTGEALSPEVQGSGATIIDYCLRFWINMDSNDKSTLRVMLRMMPDDLDDELLLRQFQGGIPDCTEEYTDFAATGNFKIGLHVYTAPRHLINQKPLCLDDIILSTGKCFPDLQELAAGGSCDFEEGECGFEASLPNENTVSWVRTNRDLMPSGDPQLVDLTPSQDSSYHSAEGHFAFVHFGPKMDDVESQQTTVYRSRPLNLTDPHCISFFFRNQQIPNAPGVEFRVRLQNQHYNKTLFQSAADHGKRWLTVKRPTTLLNPGVYTLTFEASGEPHARAGVAVDDITVAEGICNFPGDCSFNAIDGMCGWQNDDDTAGSMRWANGMVPGGPVATDNYMFIEGGRASGNVINSRALMFSEDFTQLEDVQKENFVPHCITFSYFMNASGAAIVRVHQLSISAVAQARYNRVIWEHRGRNLPLDSTATAEGNVWRLGKAPLMRYESTYVITFEATILRETDASYIMAIDDVQFLMQTEEEFCKVEPAASEPREVVTPPLGTGETVCTFDSPPPADILCDWTLSTGNGPTWNLVTGITDPDDPVHPKFDHTTLEDYGHFLYFKTSAQPGTRAQAVSQVFTRAEVGEPRCMRFWYLYRGPHETRLDVWISQNGTHLNDLISLWMLYPMAPTKQWTLATATIPPNLMSFSLVFEASLTVLQPAASGGIAVDDVSVAHQECREVDCDFEHGSCNWENFYNDQSDDDLDWEFANDTLTPSLFWLGRQGYFMHVAMRTSTPPGHVGFLHHTRNIEGGEMYCLQFDYAVTGKDVGTLAVYYYYINAQTGQWEYPIVWKSDGGPDHGSWYTGQVLFETKQVWSVIFEAQKNPLGVDPAIGDQAVAIDNIRHTVVSDANNCKPIPASAVRPTQAPATTERPNNLHYLDCDFDKGDFCDWKPVKPDYEWKIGKAGDTGNIAGPINGDYSENRSGYFAYIDAPSGQPGEKARLHSEFIAQGGQFCVRFFYNANGIGLGKINLYYVTNEEPLGNHTAPVSVAGRNYGDQWIGVSYQVDTGFTQDREWVIEAERGSSPTSYLAIDRISFKHDRPCDPLGYCNFDDDFCLFNPAINYPEVWRLESLTNDPDFPDQQATAKRITEDGTVFIMNSEIIQPIAKGCLRWEYVLLISQGLSLLNVWTIQYPPGDAVLPVRTAIWTAAEIGSSQLFNRTALLDARAPVSAEYPFQFSVEAVFDALMGLDQERILVDNFQLITTGLCSHFPQIAQPLHWENSTAVPSTVAPNVIYVPDPNLRAYSCSFDDNTFCGWKSNTTAMQFTFLWALTSGQANFGDAGPDSGVNGQGTYAFLQTMPGRTGLGARLESSAITYPATPSSPQPEHYTLGFWYMMHGTHIKNLDVRMRTESDTFDSNSSLLWRTSDNQGKIWKEAHVTIPVTAGQPIWLAIDATRISPSNGNRAQIAVDELLFEMVSDKFDGHVCDFDTSAICGYTFDSDGRIDWTWRNGLDTLDLADDGPLVDKSQNAPRGYYMAFAAGAIMTPEFAHLTSPAQSPTPTACIKFYYYKRHQNSHFRPRTLFVSVIRNVTESEPLWDDVEVIFGDFWSPVFIEIRSPSDQWKVRFTGQVMGVEQPTVAIDHVVLPTGYCPPNPIFCDFDEEQQSMCEWTNDLQTDHIDWVVTVGPTLPDGSGPSGDQSNNADGGYLVFQLPVYENPETARIISPPQKGDSQFVCFTFWYHMYGVVRGQLTVMRRLLATGEETPVWQLSGNQGNQWHAARASFFIPSSSAYQIVIEGKGASNSLPEGKIGIDILNDNWDSSCRTSPSQAVYRPPPTAAPTSGNATMTVPPAPMLFCDFEQGNLCGWTLEQGPSYLWSSEQGGVMSMMIGGPYYDHTIGQVDQADKIGRYLLSLTPNGTNHFNKTARFKSPLVSFDTQPRCLRFWYHIFGPDIGYLKVIRLLGNSDGWQAEHLIWSRFSADEGKVWQLGQADVFLDGPQNHVIFEVVGGKGPGDIALDDISADYGLCHANDSFCDFERGRCNFEDVTDSGEAVMAWQHVQATSDMAMLGVPSVDVTTGTSRGFVLMAQRVATSGASKALTRSPQYKSEPFARCFQFHYNIELVYRNVTDDYFMVTLQPLDGEPKVMLTTAGAYASRSWHLYNFQIPSDTRFTVQFEAQLTIGTGISIDDVSLTDGPCRHPLDCEFDQDSYCLWVNSQNPVQDNFDWGLSEGETDLSGPEHDHSLAPGSAMALANKANLVGSSSRAWLMSPEYPKENYLCLKFWYFIGAKSGNISDFGDYQLRAFGFDPDDDQEATYWVLNDISAPQKGHWLLGWFGRTKFWAEQMVFEARLDQGHYIAVDDISANGTPCDVHPSQADPAFEPAAGNVLFCDFEDFTTCGWNASQVNPQWVMEPAFLSGQMDNGPDHDHTFPPGSQTNGHYMILRMGSEDGNKKARLTSPPLPVVQRKACFKFWYHVFGANVGTLSVGQRVRTKDSFEENVLWTRTEPADGRVWQIGQVDFTVDYADGNLFFEVLTGTDGDWTIDDISATSGLCHPNDNFCDFQNTGTCNFLSQSTSDHLAWYLVVVGNTEHLAGFPDTDVSVGTHAGQYFIAHRFPDATLSRAFTTTAIHKASPVERCYQFFYKIVLAQEGALDYLLVTLAVKPARTNWTSSTVFNTSGVFGSEHWHVFNFPIPPNVDFTVDFEAELSVDSGIAIDDVSVMPGQCRNALDCEFEQDNLCAWNENPPVGSKERKWEVVEGLGTSPSSELVGPPQDHTTGTAAGSMALASLPEKEGALNNVIFSLRSRPVPGRHYMCLSFWYYIGSRQSVLRGESSATYRLRSYGFDKREQFATTYWSLDQSTVPKEGQWLQGQFGRAQNWPEQMVFEAALILKADRYFMAVDDLIVTGSRCKVQPPRAAPDYNPSATTTSWPPTEFGFNCTFSNNFEDDFCVFQNSPSTSPGCRWSLRNGPAVPPNISPQSDHTEQNRDGAYLYFNSDTCKTSAVPIGTLESKYPVGQPQNDDMTSGRQCLIFWYHMYGAPTELSVSVNFRGNKIIRTEFVRKGNQGNRWIQAHVTIDNIDQQPYYLEFEAWPSRSIYGDIALDDISFRDGSCKERENSCDFEEPNYCGYNVLPRFVSLAQFSWNRLKLVDSQEPLPDIDHTFLSHEGHAMFANGTRGNKGDRTFLISLMQIRFPTTDTYDQCLTFWYQLPAQSNGGTLNVHFVLNTNGTLTADDFSDPQWTVTAGKSTAWEYASVTVSPRQPYKFAIEAVNDVESQFLLDDVTVLNKACPTPLSCDFEDGMCGWINEVTDNFDWIIFQGATSSGESAGPTVDHTTNSARGHYLYIDNDFAQGAYDTAHLTSQRIFSQPQLAGRKWCFSFWYHMYIDANSNASLSLVMLDMEQTEKEIWLANQPERNIWLNRLIPLDVPLSLGDFRLSFRGKVNGQRGKSDIALDDLRGQTNPCDKEGGFIYCPTGGKYIRTDQVCDQVENCPNGADESECGTCNFQDPTSQCGYKIFKNDNFTWAPVAPQGSAKGYLTADFSKGTVRSFTYFDSPWLHETSSTCKLEFWYHIGWSVPGNTDPGALYVILQLEDTETTLGIYDVTNIHNDTNLAWQPTYIDIGRFSGEFRIVFRARKGVWNDGYIAITDIQMHDCEFPKEVTGTCQAGMWKCPKTRACIGEDLRCDFTDDCGQNDDEMGCDVEHQSRCDFETDLCHWSNHHETKARWVQTNGRAVTPHSGPLRDHTTGLKNGGYAYLSSSPDPLDIGLTASLVGPTMEPHTAADDCRIRFYYHMYGTTMGNLTLNIAGNTASAPTTTIFSMGGMNLADTWHRESLPLVSDTSATVIFVGSVGGKSSDIALDDITFSQGCKLGGSAGDPTASASTSNPTTNSPSTAPQTARPTVELPTTPPPSPPAATVPQSPATEIVPTSFASSTVDASTRKIEDVIPTNPSGMGRPNGLGAGPIAGIVVSVLSALALAGVVLVIVVRRRRRGGDSQAGSGWFTSGYKNFGTLDGVTTSETDDTDGHGGNSHVMKDFFSRAD</sequence>
<feature type="domain" description="MAM" evidence="6">
    <location>
        <begin position="963"/>
        <end position="1129"/>
    </location>
</feature>
<evidence type="ECO:0000313" key="8">
    <source>
        <dbReference type="Proteomes" id="UP000192578"/>
    </source>
</evidence>
<feature type="domain" description="MAM" evidence="6">
    <location>
        <begin position="2582"/>
        <end position="2751"/>
    </location>
</feature>
<feature type="domain" description="MAM" evidence="6">
    <location>
        <begin position="765"/>
        <end position="939"/>
    </location>
</feature>
<dbReference type="OrthoDB" id="412155at2759"/>
<feature type="domain" description="MAM" evidence="6">
    <location>
        <begin position="1509"/>
        <end position="1677"/>
    </location>
</feature>
<dbReference type="CDD" id="cd00112">
    <property type="entry name" value="LDLa"/>
    <property type="match status" value="1"/>
</dbReference>
<comment type="caution">
    <text evidence="7">The sequence shown here is derived from an EMBL/GenBank/DDBJ whole genome shotgun (WGS) entry which is preliminary data.</text>
</comment>
<organism evidence="7 8">
    <name type="scientific">Hypsibius exemplaris</name>
    <name type="common">Freshwater tardigrade</name>
    <dbReference type="NCBI Taxonomy" id="2072580"/>
    <lineage>
        <taxon>Eukaryota</taxon>
        <taxon>Metazoa</taxon>
        <taxon>Ecdysozoa</taxon>
        <taxon>Tardigrada</taxon>
        <taxon>Eutardigrada</taxon>
        <taxon>Parachela</taxon>
        <taxon>Hypsibioidea</taxon>
        <taxon>Hypsibiidae</taxon>
        <taxon>Hypsibius</taxon>
    </lineage>
</organism>
<dbReference type="InterPro" id="IPR002172">
    <property type="entry name" value="LDrepeatLR_classA_rpt"/>
</dbReference>
<dbReference type="PANTHER" id="PTHR23282">
    <property type="entry name" value="APICAL ENDOSOMAL GLYCOPROTEIN PRECURSOR"/>
    <property type="match status" value="1"/>
</dbReference>
<dbReference type="SMART" id="SM00192">
    <property type="entry name" value="LDLa"/>
    <property type="match status" value="2"/>
</dbReference>
<dbReference type="PANTHER" id="PTHR23282:SF101">
    <property type="entry name" value="MAM DOMAIN-CONTAINING PROTEIN"/>
    <property type="match status" value="1"/>
</dbReference>
<feature type="chain" id="PRO_5013048659" evidence="5">
    <location>
        <begin position="26"/>
        <end position="4065"/>
    </location>
</feature>
<dbReference type="SMART" id="SM00137">
    <property type="entry name" value="MAM"/>
    <property type="match status" value="16"/>
</dbReference>
<evidence type="ECO:0000256" key="2">
    <source>
        <dbReference type="PROSITE-ProRule" id="PRU00124"/>
    </source>
</evidence>
<proteinExistence type="predicted"/>
<feature type="domain" description="MAM" evidence="6">
    <location>
        <begin position="385"/>
        <end position="569"/>
    </location>
</feature>
<name>A0A1W0W9R2_HYPEX</name>
<feature type="domain" description="MAM" evidence="6">
    <location>
        <begin position="1879"/>
        <end position="2053"/>
    </location>
</feature>
<keyword evidence="5" id="KW-0732">Signal</keyword>
<reference evidence="8" key="1">
    <citation type="submission" date="2017-01" db="EMBL/GenBank/DDBJ databases">
        <title>Comparative genomics of anhydrobiosis in the tardigrade Hypsibius dujardini.</title>
        <authorList>
            <person name="Yoshida Y."/>
            <person name="Koutsovoulos G."/>
            <person name="Laetsch D."/>
            <person name="Stevens L."/>
            <person name="Kumar S."/>
            <person name="Horikawa D."/>
            <person name="Ishino K."/>
            <person name="Komine S."/>
            <person name="Tomita M."/>
            <person name="Blaxter M."/>
            <person name="Arakawa K."/>
        </authorList>
    </citation>
    <scope>NUCLEOTIDE SEQUENCE [LARGE SCALE GENOMIC DNA]</scope>
    <source>
        <strain evidence="8">Z151</strain>
    </source>
</reference>
<evidence type="ECO:0000256" key="5">
    <source>
        <dbReference type="SAM" id="SignalP"/>
    </source>
</evidence>
<gene>
    <name evidence="7" type="ORF">BV898_13744</name>
</gene>
<dbReference type="InterPro" id="IPR000998">
    <property type="entry name" value="MAM_dom"/>
</dbReference>
<dbReference type="InterPro" id="IPR013320">
    <property type="entry name" value="ConA-like_dom_sf"/>
</dbReference>
<feature type="signal peptide" evidence="5">
    <location>
        <begin position="1"/>
        <end position="25"/>
    </location>
</feature>
<keyword evidence="4" id="KW-0812">Transmembrane</keyword>
<dbReference type="Pfam" id="PF00629">
    <property type="entry name" value="MAM"/>
    <property type="match status" value="20"/>
</dbReference>
<protein>
    <submittedName>
        <fullName evidence="7">MAM and LDL-receptor class A domain-containing protein 2</fullName>
    </submittedName>
</protein>
<feature type="domain" description="MAM" evidence="6">
    <location>
        <begin position="208"/>
        <end position="383"/>
    </location>
</feature>
<feature type="domain" description="MAM" evidence="6">
    <location>
        <begin position="2225"/>
        <end position="2395"/>
    </location>
</feature>
<dbReference type="SUPFAM" id="SSF49899">
    <property type="entry name" value="Concanavalin A-like lectins/glucanases"/>
    <property type="match status" value="20"/>
</dbReference>
<accession>A0A1W0W9R2</accession>
<feature type="compositionally biased region" description="Low complexity" evidence="3">
    <location>
        <begin position="3901"/>
        <end position="3929"/>
    </location>
</feature>
<dbReference type="InterPro" id="IPR051560">
    <property type="entry name" value="MAM_domain-containing"/>
</dbReference>
<feature type="domain" description="MAM" evidence="6">
    <location>
        <begin position="2056"/>
        <end position="2223"/>
    </location>
</feature>
<feature type="domain" description="MAM" evidence="6">
    <location>
        <begin position="1329"/>
        <end position="1513"/>
    </location>
</feature>
<dbReference type="PROSITE" id="PS50068">
    <property type="entry name" value="LDLRA_2"/>
    <property type="match status" value="1"/>
</dbReference>
<dbReference type="Proteomes" id="UP000192578">
    <property type="component" value="Unassembled WGS sequence"/>
</dbReference>